<dbReference type="Pfam" id="PF15593">
    <property type="entry name" value="Imm42"/>
    <property type="match status" value="1"/>
</dbReference>
<organism evidence="1 2">
    <name type="scientific">Chitinophaga japonensis</name>
    <name type="common">Flexibacter japonensis</name>
    <dbReference type="NCBI Taxonomy" id="104662"/>
    <lineage>
        <taxon>Bacteria</taxon>
        <taxon>Pseudomonadati</taxon>
        <taxon>Bacteroidota</taxon>
        <taxon>Chitinophagia</taxon>
        <taxon>Chitinophagales</taxon>
        <taxon>Chitinophagaceae</taxon>
        <taxon>Chitinophaga</taxon>
    </lineage>
</organism>
<dbReference type="AlphaFoldDB" id="A0A562T5Q3"/>
<gene>
    <name evidence="1" type="ORF">LX66_2958</name>
</gene>
<evidence type="ECO:0000313" key="2">
    <source>
        <dbReference type="Proteomes" id="UP000316778"/>
    </source>
</evidence>
<reference evidence="1 2" key="1">
    <citation type="journal article" date="2013" name="Stand. Genomic Sci.">
        <title>Genomic Encyclopedia of Type Strains, Phase I: The one thousand microbial genomes (KMG-I) project.</title>
        <authorList>
            <person name="Kyrpides N.C."/>
            <person name="Woyke T."/>
            <person name="Eisen J.A."/>
            <person name="Garrity G."/>
            <person name="Lilburn T.G."/>
            <person name="Beck B.J."/>
            <person name="Whitman W.B."/>
            <person name="Hugenholtz P."/>
            <person name="Klenk H.P."/>
        </authorList>
    </citation>
    <scope>NUCLEOTIDE SEQUENCE [LARGE SCALE GENOMIC DNA]</scope>
    <source>
        <strain evidence="1 2">DSM 13484</strain>
    </source>
</reference>
<evidence type="ECO:0000313" key="1">
    <source>
        <dbReference type="EMBL" id="TWI88871.1"/>
    </source>
</evidence>
<protein>
    <submittedName>
        <fullName evidence="1">Uncharacterized protein</fullName>
    </submittedName>
</protein>
<keyword evidence="2" id="KW-1185">Reference proteome</keyword>
<name>A0A562T5Q3_CHIJA</name>
<dbReference type="EMBL" id="VLLG01000003">
    <property type="protein sequence ID" value="TWI88871.1"/>
    <property type="molecule type" value="Genomic_DNA"/>
</dbReference>
<dbReference type="RefSeq" id="WP_145714768.1">
    <property type="nucleotide sequence ID" value="NZ_BAAAFY010000001.1"/>
</dbReference>
<dbReference type="OrthoDB" id="9863926at2"/>
<comment type="caution">
    <text evidence="1">The sequence shown here is derived from an EMBL/GenBank/DDBJ whole genome shotgun (WGS) entry which is preliminary data.</text>
</comment>
<dbReference type="Proteomes" id="UP000316778">
    <property type="component" value="Unassembled WGS sequence"/>
</dbReference>
<accession>A0A562T5Q3</accession>
<sequence length="178" mass="21273">MSLVGHKQVVAIEWNLDSYYKPYYYGHLCVWINGKPVGSFKEISTISISASYLRDFLGYSNSRFYAGSERMSRDELFNLLYWRFICDDNEDIIFEGSDSYLYMHKFRDVFWLDDIGEYSFRDKIGMVLIDEPVLKRQRLIWKEFVSGVLNEFFMPKKYFDIVAKEFLNEFNNQIAKVK</sequence>
<proteinExistence type="predicted"/>
<dbReference type="InterPro" id="IPR028958">
    <property type="entry name" value="Imm42"/>
</dbReference>